<dbReference type="Pfam" id="PF00561">
    <property type="entry name" value="Abhydrolase_1"/>
    <property type="match status" value="1"/>
</dbReference>
<dbReference type="PRINTS" id="PR00111">
    <property type="entry name" value="ABHYDROLASE"/>
</dbReference>
<dbReference type="GO" id="GO:0016020">
    <property type="term" value="C:membrane"/>
    <property type="evidence" value="ECO:0007669"/>
    <property type="project" value="TreeGrafter"/>
</dbReference>
<accession>A0A3M8H4S4</accession>
<dbReference type="OrthoDB" id="6191536at2"/>
<dbReference type="Proteomes" id="UP000279909">
    <property type="component" value="Unassembled WGS sequence"/>
</dbReference>
<dbReference type="EMBL" id="RHLQ01000049">
    <property type="protein sequence ID" value="RNC97412.1"/>
    <property type="molecule type" value="Genomic_DNA"/>
</dbReference>
<reference evidence="3 4" key="1">
    <citation type="journal article" date="2014" name="Int. J. Syst. Evol. Microbiol.">
        <title>Lysinibacillus halotolerans sp. nov., isolated from saline-alkaline soil.</title>
        <authorList>
            <person name="Kong D."/>
            <person name="Wang Y."/>
            <person name="Zhao B."/>
            <person name="Li Y."/>
            <person name="Song J."/>
            <person name="Zhai Y."/>
            <person name="Zhang C."/>
            <person name="Wang H."/>
            <person name="Chen X."/>
            <person name="Zhao B."/>
            <person name="Ruan Z."/>
        </authorList>
    </citation>
    <scope>NUCLEOTIDE SEQUENCE [LARGE SCALE GENOMIC DNA]</scope>
    <source>
        <strain evidence="3 4">MCCC 1A12703</strain>
    </source>
</reference>
<gene>
    <name evidence="3" type="ORF">EC501_15280</name>
</gene>
<keyword evidence="4" id="KW-1185">Reference proteome</keyword>
<dbReference type="PANTHER" id="PTHR43798:SF31">
    <property type="entry name" value="AB HYDROLASE SUPERFAMILY PROTEIN YCLE"/>
    <property type="match status" value="1"/>
</dbReference>
<dbReference type="Gene3D" id="3.40.50.1820">
    <property type="entry name" value="alpha/beta hydrolase"/>
    <property type="match status" value="1"/>
</dbReference>
<evidence type="ECO:0000313" key="3">
    <source>
        <dbReference type="EMBL" id="RNC97412.1"/>
    </source>
</evidence>
<keyword evidence="1 3" id="KW-0378">Hydrolase</keyword>
<proteinExistence type="predicted"/>
<organism evidence="3 4">
    <name type="scientific">Lysinibacillus halotolerans</name>
    <dbReference type="NCBI Taxonomy" id="1368476"/>
    <lineage>
        <taxon>Bacteria</taxon>
        <taxon>Bacillati</taxon>
        <taxon>Bacillota</taxon>
        <taxon>Bacilli</taxon>
        <taxon>Bacillales</taxon>
        <taxon>Bacillaceae</taxon>
        <taxon>Lysinibacillus</taxon>
    </lineage>
</organism>
<dbReference type="PANTHER" id="PTHR43798">
    <property type="entry name" value="MONOACYLGLYCEROL LIPASE"/>
    <property type="match status" value="1"/>
</dbReference>
<dbReference type="AlphaFoldDB" id="A0A3M8H4S4"/>
<dbReference type="SUPFAM" id="SSF53474">
    <property type="entry name" value="alpha/beta-Hydrolases"/>
    <property type="match status" value="1"/>
</dbReference>
<protein>
    <submittedName>
        <fullName evidence="3">Alpha/beta hydrolase</fullName>
    </submittedName>
</protein>
<dbReference type="InterPro" id="IPR000073">
    <property type="entry name" value="AB_hydrolase_1"/>
</dbReference>
<name>A0A3M8H4S4_9BACI</name>
<dbReference type="InterPro" id="IPR050266">
    <property type="entry name" value="AB_hydrolase_sf"/>
</dbReference>
<evidence type="ECO:0000313" key="4">
    <source>
        <dbReference type="Proteomes" id="UP000279909"/>
    </source>
</evidence>
<feature type="domain" description="AB hydrolase-1" evidence="2">
    <location>
        <begin position="21"/>
        <end position="235"/>
    </location>
</feature>
<dbReference type="GO" id="GO:0016787">
    <property type="term" value="F:hydrolase activity"/>
    <property type="evidence" value="ECO:0007669"/>
    <property type="project" value="UniProtKB-KW"/>
</dbReference>
<dbReference type="RefSeq" id="WP_122973232.1">
    <property type="nucleotide sequence ID" value="NZ_RHLQ01000049.1"/>
</dbReference>
<evidence type="ECO:0000256" key="1">
    <source>
        <dbReference type="ARBA" id="ARBA00022801"/>
    </source>
</evidence>
<sequence length="258" mass="29633">MPTLTINEINIHYDTKGDGIPIIFIHPPLLTSTIFKFQLEHFSKKYKVITFDIRGHGKSDYSDEPITYPLIVEDIVALLDELNIEKAFICGYSTGGSIVLEFLLQHPERAFGGIVISGMSEVKDRILKLRLGAAINLSNDKTIPFLTYMVTRGNANSSQTFNSLRKGAKEGHSINIKQYYLYSRNYNCTKFLQEIQHPVLLTYGAKNKTFHQYAQLLHENLPHNELIFIENAKHQIPTKEPKKLHDAIHRFIQSYKRE</sequence>
<evidence type="ECO:0000259" key="2">
    <source>
        <dbReference type="Pfam" id="PF00561"/>
    </source>
</evidence>
<comment type="caution">
    <text evidence="3">The sequence shown here is derived from an EMBL/GenBank/DDBJ whole genome shotgun (WGS) entry which is preliminary data.</text>
</comment>
<dbReference type="InterPro" id="IPR029058">
    <property type="entry name" value="AB_hydrolase_fold"/>
</dbReference>